<dbReference type="InterPro" id="IPR050524">
    <property type="entry name" value="APC_YAT"/>
</dbReference>
<dbReference type="OrthoDB" id="3900342at2759"/>
<dbReference type="GO" id="GO:0015171">
    <property type="term" value="F:amino acid transmembrane transporter activity"/>
    <property type="evidence" value="ECO:0007669"/>
    <property type="project" value="TreeGrafter"/>
</dbReference>
<dbReference type="Gene3D" id="1.20.1740.10">
    <property type="entry name" value="Amino acid/polyamine transporter I"/>
    <property type="match status" value="1"/>
</dbReference>
<keyword evidence="6 7" id="KW-0472">Membrane</keyword>
<protein>
    <submittedName>
        <fullName evidence="9">Amino acid permease (Dip5), putative</fullName>
    </submittedName>
</protein>
<keyword evidence="10" id="KW-1185">Reference proteome</keyword>
<dbReference type="EMBL" id="EQ962652">
    <property type="protein sequence ID" value="EED23831.1"/>
    <property type="molecule type" value="Genomic_DNA"/>
</dbReference>
<evidence type="ECO:0000256" key="7">
    <source>
        <dbReference type="SAM" id="Phobius"/>
    </source>
</evidence>
<evidence type="ECO:0000256" key="5">
    <source>
        <dbReference type="ARBA" id="ARBA00022989"/>
    </source>
</evidence>
<dbReference type="FunFam" id="1.20.1740.10:FF:000006">
    <property type="entry name" value="General amino acid permease"/>
    <property type="match status" value="1"/>
</dbReference>
<dbReference type="RefSeq" id="XP_002341218.1">
    <property type="nucleotide sequence ID" value="XM_002341177.1"/>
</dbReference>
<feature type="transmembrane region" description="Helical" evidence="7">
    <location>
        <begin position="197"/>
        <end position="216"/>
    </location>
</feature>
<dbReference type="Pfam" id="PF00324">
    <property type="entry name" value="AA_permease"/>
    <property type="match status" value="1"/>
</dbReference>
<dbReference type="STRING" id="441959.B8LU01"/>
<dbReference type="FunCoup" id="B8LU01">
    <property type="interactions" value="196"/>
</dbReference>
<feature type="transmembrane region" description="Helical" evidence="7">
    <location>
        <begin position="80"/>
        <end position="101"/>
    </location>
</feature>
<feature type="transmembrane region" description="Helical" evidence="7">
    <location>
        <begin position="54"/>
        <end position="74"/>
    </location>
</feature>
<accession>B8LU01</accession>
<organism evidence="9 10">
    <name type="scientific">Talaromyces stipitatus (strain ATCC 10500 / CBS 375.48 / QM 6759 / NRRL 1006)</name>
    <name type="common">Penicillium stipitatum</name>
    <dbReference type="NCBI Taxonomy" id="441959"/>
    <lineage>
        <taxon>Eukaryota</taxon>
        <taxon>Fungi</taxon>
        <taxon>Dikarya</taxon>
        <taxon>Ascomycota</taxon>
        <taxon>Pezizomycotina</taxon>
        <taxon>Eurotiomycetes</taxon>
        <taxon>Eurotiomycetidae</taxon>
        <taxon>Eurotiales</taxon>
        <taxon>Trichocomaceae</taxon>
        <taxon>Talaromyces</taxon>
        <taxon>Talaromyces sect. Talaromyces</taxon>
    </lineage>
</organism>
<dbReference type="InterPro" id="IPR004841">
    <property type="entry name" value="AA-permease/SLC12A_dom"/>
</dbReference>
<feature type="transmembrane region" description="Helical" evidence="7">
    <location>
        <begin position="412"/>
        <end position="436"/>
    </location>
</feature>
<keyword evidence="2" id="KW-0813">Transport</keyword>
<feature type="domain" description="Amino acid permease/ SLC12A" evidence="8">
    <location>
        <begin position="52"/>
        <end position="520"/>
    </location>
</feature>
<dbReference type="PIRSF" id="PIRSF006060">
    <property type="entry name" value="AA_transporter"/>
    <property type="match status" value="1"/>
</dbReference>
<feature type="transmembrane region" description="Helical" evidence="7">
    <location>
        <begin position="456"/>
        <end position="476"/>
    </location>
</feature>
<feature type="transmembrane region" description="Helical" evidence="7">
    <location>
        <begin position="165"/>
        <end position="185"/>
    </location>
</feature>
<feature type="transmembrane region" description="Helical" evidence="7">
    <location>
        <begin position="386"/>
        <end position="406"/>
    </location>
</feature>
<evidence type="ECO:0000256" key="1">
    <source>
        <dbReference type="ARBA" id="ARBA00004141"/>
    </source>
</evidence>
<name>B8LU01_TALSN</name>
<dbReference type="GeneID" id="8104250"/>
<evidence type="ECO:0000256" key="3">
    <source>
        <dbReference type="ARBA" id="ARBA00022692"/>
    </source>
</evidence>
<dbReference type="HOGENOM" id="CLU_007946_12_1_1"/>
<dbReference type="OMA" id="FWSVMVN"/>
<keyword evidence="4" id="KW-0029">Amino-acid transport</keyword>
<evidence type="ECO:0000313" key="9">
    <source>
        <dbReference type="EMBL" id="EED23831.1"/>
    </source>
</evidence>
<feature type="transmembrane region" description="Helical" evidence="7">
    <location>
        <begin position="496"/>
        <end position="513"/>
    </location>
</feature>
<comment type="subcellular location">
    <subcellularLocation>
        <location evidence="1">Membrane</location>
        <topology evidence="1">Multi-pass membrane protein</topology>
    </subcellularLocation>
</comment>
<gene>
    <name evidence="9" type="ORF">TSTA_072240</name>
</gene>
<sequence>MGDNKMPPADAVTVPADSYRETPYLEANVSKNGGEVVIDEKTSLHRGLKSRHTAMIALGGALGSGLIIGTGSALASAGPAPILICYSVVGFVVWIMLTGLCEMGTYLPIPEGFTGYASRFVDPALGFALGWSYWLKYSISTPNQLTAIALVLQYWVPADKLNPGVFIAIFYVVIILINYFGIRFFGEFEFWLSSAKVLTLVGVILLSLILACGGGPDHDAKGFRYWHKPGAFKEFDADGALGRFLGVWNTMGTAAFAYLSTEFIGVTVGEAQNPRESIPRAARLIFYRIIFLYVLSVFFVGMLVPYNSKELAFATKQSTSAAASPFVVAIVLAGIKVLPGILNACILIFVFSASVSDLYISSRTLYGLAHEGKAPRFLAKTDRRGVPVPALAAFAVLALLAFMNVSSDSKEVFGYFVNCLTVFGLIVWCCIILSHIKFVQACKTQDIPAQSLHYKAPLGTWGSWFALAFCVLVALTKNFKVFIHTKSTGNFDYKNFIVGYIAFPVFLFAFVYYKVVHKTKSVPASEADLYSGLAEVELHEKEWAEAQRQDELREKSMATKFYRRYISWLF</sequence>
<evidence type="ECO:0000256" key="2">
    <source>
        <dbReference type="ARBA" id="ARBA00022448"/>
    </source>
</evidence>
<dbReference type="PANTHER" id="PTHR43341:SF9">
    <property type="entry name" value="DICARBOXYLIC AMINO ACID PERMEASE"/>
    <property type="match status" value="1"/>
</dbReference>
<dbReference type="GO" id="GO:0016020">
    <property type="term" value="C:membrane"/>
    <property type="evidence" value="ECO:0007669"/>
    <property type="project" value="UniProtKB-SubCell"/>
</dbReference>
<evidence type="ECO:0000256" key="4">
    <source>
        <dbReference type="ARBA" id="ARBA00022970"/>
    </source>
</evidence>
<dbReference type="eggNOG" id="KOG1286">
    <property type="taxonomic scope" value="Eukaryota"/>
</dbReference>
<dbReference type="PhylomeDB" id="B8LU01"/>
<proteinExistence type="predicted"/>
<dbReference type="Proteomes" id="UP000001745">
    <property type="component" value="Unassembled WGS sequence"/>
</dbReference>
<keyword evidence="3 7" id="KW-0812">Transmembrane</keyword>
<dbReference type="AlphaFoldDB" id="B8LU01"/>
<dbReference type="InParanoid" id="B8LU01"/>
<evidence type="ECO:0000259" key="8">
    <source>
        <dbReference type="Pfam" id="PF00324"/>
    </source>
</evidence>
<evidence type="ECO:0000256" key="6">
    <source>
        <dbReference type="ARBA" id="ARBA00023136"/>
    </source>
</evidence>
<feature type="transmembrane region" description="Helical" evidence="7">
    <location>
        <begin position="285"/>
        <end position="306"/>
    </location>
</feature>
<keyword evidence="5 7" id="KW-1133">Transmembrane helix</keyword>
<dbReference type="VEuPathDB" id="FungiDB:TSTA_072240"/>
<reference evidence="10" key="1">
    <citation type="journal article" date="2015" name="Genome Announc.">
        <title>Genome sequence of the AIDS-associated pathogen Penicillium marneffei (ATCC18224) and its near taxonomic relative Talaromyces stipitatus (ATCC10500).</title>
        <authorList>
            <person name="Nierman W.C."/>
            <person name="Fedorova-Abrams N.D."/>
            <person name="Andrianopoulos A."/>
        </authorList>
    </citation>
    <scope>NUCLEOTIDE SEQUENCE [LARGE SCALE GENOMIC DNA]</scope>
    <source>
        <strain evidence="10">ATCC 10500 / CBS 375.48 / QM 6759 / NRRL 1006</strain>
    </source>
</reference>
<evidence type="ECO:0000313" key="10">
    <source>
        <dbReference type="Proteomes" id="UP000001745"/>
    </source>
</evidence>
<dbReference type="PANTHER" id="PTHR43341">
    <property type="entry name" value="AMINO ACID PERMEASE"/>
    <property type="match status" value="1"/>
</dbReference>